<name>A0A343TJ84_9EURY</name>
<evidence type="ECO:0000313" key="2">
    <source>
        <dbReference type="Proteomes" id="UP000263012"/>
    </source>
</evidence>
<proteinExistence type="predicted"/>
<keyword evidence="2" id="KW-1185">Reference proteome</keyword>
<accession>A0A343TJ84</accession>
<gene>
    <name evidence="1" type="ORF">AArcSl_1527</name>
</gene>
<dbReference type="EMBL" id="CP025066">
    <property type="protein sequence ID" value="AUX09156.1"/>
    <property type="molecule type" value="Genomic_DNA"/>
</dbReference>
<evidence type="ECO:0000313" key="1">
    <source>
        <dbReference type="EMBL" id="AUX09156.1"/>
    </source>
</evidence>
<dbReference type="KEGG" id="hdf:AArcSl_1527"/>
<protein>
    <submittedName>
        <fullName evidence="1">Uncharacterized protein</fullName>
    </submittedName>
</protein>
<dbReference type="GeneID" id="37877879"/>
<dbReference type="AlphaFoldDB" id="A0A343TJ84"/>
<dbReference type="Proteomes" id="UP000263012">
    <property type="component" value="Chromosome"/>
</dbReference>
<organism evidence="1 2">
    <name type="scientific">Halalkaliarchaeum desulfuricum</name>
    <dbReference type="NCBI Taxonomy" id="2055893"/>
    <lineage>
        <taxon>Archaea</taxon>
        <taxon>Methanobacteriati</taxon>
        <taxon>Methanobacteriota</taxon>
        <taxon>Stenosarchaea group</taxon>
        <taxon>Halobacteria</taxon>
        <taxon>Halobacteriales</taxon>
        <taxon>Haloferacaceae</taxon>
        <taxon>Halalkaliarchaeum</taxon>
    </lineage>
</organism>
<sequence>MSDDSATTDSDREFLEPDAIAGIVDMFTALTREELADAAAELAFKRGESIERDAVDRAIDDAVSEFALVSVEYEPTSDTEQETQYSQSHLAVGPTAFPRLPDGAADLPHILDVERERSIDREVVATAVEKRLRREAARAAADGDDDRLETLLDVCFDVDVWAGVDTDDVRADIERALE</sequence>
<dbReference type="Pfam" id="PF23421">
    <property type="entry name" value="DUF7109"/>
    <property type="match status" value="1"/>
</dbReference>
<dbReference type="RefSeq" id="WP_394337318.1">
    <property type="nucleotide sequence ID" value="NZ_CP025066.1"/>
</dbReference>
<dbReference type="InterPro" id="IPR055533">
    <property type="entry name" value="DUF7109"/>
</dbReference>
<reference evidence="2" key="1">
    <citation type="submission" date="2017-11" db="EMBL/GenBank/DDBJ databases">
        <title>Phenotypic and genomic properties of facultatively anaerobic sulfur-reducing natronoarchaea from hypersaline soda lakes.</title>
        <authorList>
            <person name="Sorokin D.Y."/>
            <person name="Kublanov I.V."/>
            <person name="Roman P."/>
            <person name="Sinninghe Damste J.S."/>
            <person name="Golyshin P.N."/>
            <person name="Rojo D."/>
            <person name="Ciordia S."/>
            <person name="Mena M.D.C."/>
            <person name="Ferrer M."/>
            <person name="Messina E."/>
            <person name="Smedile F."/>
            <person name="La Spada G."/>
            <person name="La Cono V."/>
            <person name="Yakimov M.M."/>
        </authorList>
    </citation>
    <scope>NUCLEOTIDE SEQUENCE [LARGE SCALE GENOMIC DNA]</scope>
    <source>
        <strain evidence="2">AArc-Sl</strain>
    </source>
</reference>